<dbReference type="KEGG" id="vdi:Vdis_0102"/>
<evidence type="ECO:0000313" key="1">
    <source>
        <dbReference type="EMBL" id="ADN49516.1"/>
    </source>
</evidence>
<accession>E1QSC3</accession>
<dbReference type="eggNOG" id="arCOG07347">
    <property type="taxonomic scope" value="Archaea"/>
</dbReference>
<reference evidence="1 2" key="1">
    <citation type="journal article" date="2010" name="Stand. Genomic Sci.">
        <title>Complete genome sequence of Vulcanisaeta distributa type strain (IC-017).</title>
        <authorList>
            <person name="Mavromatis K."/>
            <person name="Sikorski J."/>
            <person name="Pabst E."/>
            <person name="Teshima H."/>
            <person name="Lapidus A."/>
            <person name="Lucas S."/>
            <person name="Nolan M."/>
            <person name="Glavina Del Rio T."/>
            <person name="Cheng J.F."/>
            <person name="Bruce D."/>
            <person name="Goodwin L."/>
            <person name="Pitluck S."/>
            <person name="Liolios K."/>
            <person name="Ivanova N."/>
            <person name="Mikhailova N."/>
            <person name="Pati A."/>
            <person name="Chen A."/>
            <person name="Palaniappan K."/>
            <person name="Land M."/>
            <person name="Hauser L."/>
            <person name="Chang Y.J."/>
            <person name="Jeffries C.D."/>
            <person name="Rohde M."/>
            <person name="Spring S."/>
            <person name="Goker M."/>
            <person name="Wirth R."/>
            <person name="Woyke T."/>
            <person name="Bristow J."/>
            <person name="Eisen J.A."/>
            <person name="Markowitz V."/>
            <person name="Hugenholtz P."/>
            <person name="Klenk H.P."/>
            <person name="Kyrpides N.C."/>
        </authorList>
    </citation>
    <scope>NUCLEOTIDE SEQUENCE [LARGE SCALE GENOMIC DNA]</scope>
    <source>
        <strain evidence="2">DSM 14429 / JCM 11212 / NBRC 100878 / IC-017</strain>
    </source>
</reference>
<proteinExistence type="predicted"/>
<organism evidence="1 2">
    <name type="scientific">Vulcanisaeta distributa (strain DSM 14429 / JCM 11212 / NBRC 100878 / IC-017)</name>
    <dbReference type="NCBI Taxonomy" id="572478"/>
    <lineage>
        <taxon>Archaea</taxon>
        <taxon>Thermoproteota</taxon>
        <taxon>Thermoprotei</taxon>
        <taxon>Thermoproteales</taxon>
        <taxon>Thermoproteaceae</taxon>
        <taxon>Vulcanisaeta</taxon>
    </lineage>
</organism>
<gene>
    <name evidence="1" type="ordered locus">Vdis_0102</name>
</gene>
<evidence type="ECO:0000313" key="2">
    <source>
        <dbReference type="Proteomes" id="UP000006681"/>
    </source>
</evidence>
<name>E1QSC3_VULDI</name>
<protein>
    <submittedName>
        <fullName evidence="1">Uncharacterized protein</fullName>
    </submittedName>
</protein>
<dbReference type="HOGENOM" id="CLU_2067942_0_0_2"/>
<sequence>MKGRCRIKRADCRLIDLDEYVDNITGHGDKPPHADYALICGGRVIIVEEVDGKAELRDGRKVEESEKLLRERGEITVQNVLKVVHARAGADSMVARVFRSAKIFLVTCCDKLSEIVRE</sequence>
<dbReference type="OrthoDB" id="373574at2157"/>
<dbReference type="Proteomes" id="UP000006681">
    <property type="component" value="Chromosome"/>
</dbReference>
<dbReference type="GeneID" id="9751017"/>
<dbReference type="STRING" id="572478.Vdis_0102"/>
<dbReference type="RefSeq" id="WP_013335241.1">
    <property type="nucleotide sequence ID" value="NC_014537.1"/>
</dbReference>
<dbReference type="EMBL" id="CP002100">
    <property type="protein sequence ID" value="ADN49516.1"/>
    <property type="molecule type" value="Genomic_DNA"/>
</dbReference>
<dbReference type="AlphaFoldDB" id="E1QSC3"/>
<keyword evidence="2" id="KW-1185">Reference proteome</keyword>
<reference evidence="2" key="2">
    <citation type="journal article" date="2010" name="Stand. Genomic Sci.">
        <title>Complete genome sequence of Vulcanisaeta distributa type strain (IC-017T).</title>
        <authorList>
            <person name="Mavromatis K."/>
            <person name="Sikorski J."/>
            <person name="Pabst E."/>
            <person name="Teshima H."/>
            <person name="Lapidus A."/>
            <person name="Lucas S."/>
            <person name="Nolan M."/>
            <person name="Glavina Del Rio T."/>
            <person name="Cheng J."/>
            <person name="Bruce D."/>
            <person name="Goodwin L."/>
            <person name="Pitluck S."/>
            <person name="Liolios K."/>
            <person name="Ivanova N."/>
            <person name="Mikhailova N."/>
            <person name="Pati A."/>
            <person name="Chen A."/>
            <person name="Palaniappan K."/>
            <person name="Land M."/>
            <person name="Hauser L."/>
            <person name="Chang Y."/>
            <person name="Jeffries C."/>
            <person name="Rohde M."/>
            <person name="Spring S."/>
            <person name="Goker M."/>
            <person name="Wirth R."/>
            <person name="Woyke T."/>
            <person name="Bristow J."/>
            <person name="Eisen J."/>
            <person name="Markowitz V."/>
            <person name="Hugenholtz P."/>
            <person name="Klenk H."/>
            <person name="Kyrpides N."/>
        </authorList>
    </citation>
    <scope>NUCLEOTIDE SEQUENCE [LARGE SCALE GENOMIC DNA]</scope>
    <source>
        <strain evidence="2">DSM 14429 / JCM 11212 / NBRC 100878 / IC-017</strain>
    </source>
</reference>